<organism evidence="3 4">
    <name type="scientific">Aspergillus candidus</name>
    <dbReference type="NCBI Taxonomy" id="41067"/>
    <lineage>
        <taxon>Eukaryota</taxon>
        <taxon>Fungi</taxon>
        <taxon>Dikarya</taxon>
        <taxon>Ascomycota</taxon>
        <taxon>Pezizomycotina</taxon>
        <taxon>Eurotiomycetes</taxon>
        <taxon>Eurotiomycetidae</taxon>
        <taxon>Eurotiales</taxon>
        <taxon>Aspergillaceae</taxon>
        <taxon>Aspergillus</taxon>
        <taxon>Aspergillus subgen. Circumdati</taxon>
    </lineage>
</organism>
<evidence type="ECO:0000313" key="3">
    <source>
        <dbReference type="EMBL" id="PLB35404.1"/>
    </source>
</evidence>
<keyword evidence="2" id="KW-1133">Transmembrane helix</keyword>
<dbReference type="EMBL" id="KZ559163">
    <property type="protein sequence ID" value="PLB35404.1"/>
    <property type="molecule type" value="Genomic_DNA"/>
</dbReference>
<keyword evidence="2" id="KW-0812">Transmembrane</keyword>
<protein>
    <submittedName>
        <fullName evidence="3">Uncharacterized protein</fullName>
    </submittedName>
</protein>
<keyword evidence="2" id="KW-0472">Membrane</keyword>
<dbReference type="AlphaFoldDB" id="A0A2I2F444"/>
<name>A0A2I2F444_ASPCN</name>
<evidence type="ECO:0000313" key="4">
    <source>
        <dbReference type="Proteomes" id="UP000234585"/>
    </source>
</evidence>
<reference evidence="3 4" key="1">
    <citation type="submission" date="2017-12" db="EMBL/GenBank/DDBJ databases">
        <authorList>
            <consortium name="DOE Joint Genome Institute"/>
            <person name="Haridas S."/>
            <person name="Kjaerbolling I."/>
            <person name="Vesth T.C."/>
            <person name="Frisvad J.C."/>
            <person name="Nybo J.L."/>
            <person name="Theobald S."/>
            <person name="Kuo A."/>
            <person name="Bowyer P."/>
            <person name="Matsuda Y."/>
            <person name="Mondo S."/>
            <person name="Lyhne E.K."/>
            <person name="Kogle M.E."/>
            <person name="Clum A."/>
            <person name="Lipzen A."/>
            <person name="Salamov A."/>
            <person name="Ngan C.Y."/>
            <person name="Daum C."/>
            <person name="Chiniquy J."/>
            <person name="Barry K."/>
            <person name="LaButti K."/>
            <person name="Simmons B.A."/>
            <person name="Magnuson J.K."/>
            <person name="Mortensen U.H."/>
            <person name="Larsen T.O."/>
            <person name="Grigoriev I.V."/>
            <person name="Baker S.E."/>
            <person name="Andersen M.R."/>
            <person name="Nordberg H.P."/>
            <person name="Cantor M.N."/>
            <person name="Hua S.X."/>
        </authorList>
    </citation>
    <scope>NUCLEOTIDE SEQUENCE [LARGE SCALE GENOMIC DNA]</scope>
    <source>
        <strain evidence="3 4">CBS 102.13</strain>
    </source>
</reference>
<evidence type="ECO:0000256" key="2">
    <source>
        <dbReference type="SAM" id="Phobius"/>
    </source>
</evidence>
<proteinExistence type="predicted"/>
<sequence length="120" mass="13618">MLVRLFLNFGCEKRPIADLGAGFFFLFGVSPFSQASFPLLFFFIPRSSFVVYLLIGDIPGVSVSPSVFRWTLCDPQTPLRFGPFHPSPPQRSTGRSNMSFPRPIRKSSLKRLRMVEKSRS</sequence>
<feature type="transmembrane region" description="Helical" evidence="2">
    <location>
        <begin position="21"/>
        <end position="44"/>
    </location>
</feature>
<dbReference type="RefSeq" id="XP_024669416.1">
    <property type="nucleotide sequence ID" value="XM_024819489.1"/>
</dbReference>
<dbReference type="Proteomes" id="UP000234585">
    <property type="component" value="Unassembled WGS sequence"/>
</dbReference>
<feature type="compositionally biased region" description="Polar residues" evidence="1">
    <location>
        <begin position="90"/>
        <end position="99"/>
    </location>
</feature>
<accession>A0A2I2F444</accession>
<dbReference type="GeneID" id="36526649"/>
<evidence type="ECO:0000256" key="1">
    <source>
        <dbReference type="SAM" id="MobiDB-lite"/>
    </source>
</evidence>
<keyword evidence="4" id="KW-1185">Reference proteome</keyword>
<feature type="region of interest" description="Disordered" evidence="1">
    <location>
        <begin position="81"/>
        <end position="106"/>
    </location>
</feature>
<gene>
    <name evidence="3" type="ORF">BDW47DRAFT_63471</name>
</gene>